<name>D5G6N8_TUBMM</name>
<organism evidence="2 3">
    <name type="scientific">Tuber melanosporum (strain Mel28)</name>
    <name type="common">Perigord black truffle</name>
    <dbReference type="NCBI Taxonomy" id="656061"/>
    <lineage>
        <taxon>Eukaryota</taxon>
        <taxon>Fungi</taxon>
        <taxon>Dikarya</taxon>
        <taxon>Ascomycota</taxon>
        <taxon>Pezizomycotina</taxon>
        <taxon>Pezizomycetes</taxon>
        <taxon>Pezizales</taxon>
        <taxon>Tuberaceae</taxon>
        <taxon>Tuber</taxon>
    </lineage>
</organism>
<dbReference type="EMBL" id="FN430012">
    <property type="protein sequence ID" value="CAZ80181.1"/>
    <property type="molecule type" value="Genomic_DNA"/>
</dbReference>
<evidence type="ECO:0000313" key="3">
    <source>
        <dbReference type="Proteomes" id="UP000006911"/>
    </source>
</evidence>
<dbReference type="GeneID" id="9187207"/>
<dbReference type="AlphaFoldDB" id="D5G6N8"/>
<sequence>MIASSLPTHSPPPMTHPPDQLMLQICPSPEQETPINKENEKKKKKRSEQTGYNHSIPAPKKVKRKNSAKPRGDRRCER</sequence>
<gene>
    <name evidence="2" type="ORF">GSTUM_00002145001</name>
</gene>
<evidence type="ECO:0000313" key="2">
    <source>
        <dbReference type="EMBL" id="CAZ80181.1"/>
    </source>
</evidence>
<keyword evidence="3" id="KW-1185">Reference proteome</keyword>
<dbReference type="KEGG" id="tml:GSTUM_00002145001"/>
<dbReference type="RefSeq" id="XP_002836024.1">
    <property type="nucleotide sequence ID" value="XM_002835978.1"/>
</dbReference>
<reference evidence="2 3" key="1">
    <citation type="journal article" date="2010" name="Nature">
        <title>Perigord black truffle genome uncovers evolutionary origins and mechanisms of symbiosis.</title>
        <authorList>
            <person name="Martin F."/>
            <person name="Kohler A."/>
            <person name="Murat C."/>
            <person name="Balestrini R."/>
            <person name="Coutinho P.M."/>
            <person name="Jaillon O."/>
            <person name="Montanini B."/>
            <person name="Morin E."/>
            <person name="Noel B."/>
            <person name="Percudani R."/>
            <person name="Porcel B."/>
            <person name="Rubini A."/>
            <person name="Amicucci A."/>
            <person name="Amselem J."/>
            <person name="Anthouard V."/>
            <person name="Arcioni S."/>
            <person name="Artiguenave F."/>
            <person name="Aury J.M."/>
            <person name="Ballario P."/>
            <person name="Bolchi A."/>
            <person name="Brenna A."/>
            <person name="Brun A."/>
            <person name="Buee M."/>
            <person name="Cantarel B."/>
            <person name="Chevalier G."/>
            <person name="Couloux A."/>
            <person name="Da Silva C."/>
            <person name="Denoeud F."/>
            <person name="Duplessis S."/>
            <person name="Ghignone S."/>
            <person name="Hilselberger B."/>
            <person name="Iotti M."/>
            <person name="Marcais B."/>
            <person name="Mello A."/>
            <person name="Miranda M."/>
            <person name="Pacioni G."/>
            <person name="Quesneville H."/>
            <person name="Riccioni C."/>
            <person name="Ruotolo R."/>
            <person name="Splivallo R."/>
            <person name="Stocchi V."/>
            <person name="Tisserant E."/>
            <person name="Viscomi A.R."/>
            <person name="Zambonelli A."/>
            <person name="Zampieri E."/>
            <person name="Henrissat B."/>
            <person name="Lebrun M.H."/>
            <person name="Paolocci F."/>
            <person name="Bonfante P."/>
            <person name="Ottonello S."/>
            <person name="Wincker P."/>
        </authorList>
    </citation>
    <scope>NUCLEOTIDE SEQUENCE [LARGE SCALE GENOMIC DNA]</scope>
    <source>
        <strain evidence="2 3">Mel28</strain>
    </source>
</reference>
<protein>
    <submittedName>
        <fullName evidence="2">(Perigord truffle) hypothetical protein</fullName>
    </submittedName>
</protein>
<proteinExistence type="predicted"/>
<accession>D5G6N8</accession>
<evidence type="ECO:0000256" key="1">
    <source>
        <dbReference type="SAM" id="MobiDB-lite"/>
    </source>
</evidence>
<dbReference type="InParanoid" id="D5G6N8"/>
<dbReference type="Proteomes" id="UP000006911">
    <property type="component" value="Unassembled WGS sequence"/>
</dbReference>
<dbReference type="HOGENOM" id="CLU_2623784_0_0_1"/>
<feature type="region of interest" description="Disordered" evidence="1">
    <location>
        <begin position="1"/>
        <end position="78"/>
    </location>
</feature>